<proteinExistence type="predicted"/>
<dbReference type="Proteomes" id="UP000095287">
    <property type="component" value="Unplaced"/>
</dbReference>
<dbReference type="AlphaFoldDB" id="A0A1I7YEM8"/>
<accession>A0A1I7YEM8</accession>
<evidence type="ECO:0000256" key="1">
    <source>
        <dbReference type="SAM" id="SignalP"/>
    </source>
</evidence>
<dbReference type="PROSITE" id="PS50234">
    <property type="entry name" value="VWFA"/>
    <property type="match status" value="1"/>
</dbReference>
<protein>
    <submittedName>
        <fullName evidence="4">VWFA domain-containing protein</fullName>
    </submittedName>
</protein>
<feature type="domain" description="VWFA" evidence="2">
    <location>
        <begin position="176"/>
        <end position="365"/>
    </location>
</feature>
<dbReference type="WBParaSite" id="L893_g15361.t1">
    <property type="protein sequence ID" value="L893_g15361.t1"/>
    <property type="gene ID" value="L893_g15361"/>
</dbReference>
<dbReference type="InterPro" id="IPR002035">
    <property type="entry name" value="VWF_A"/>
</dbReference>
<reference evidence="4" key="1">
    <citation type="submission" date="2016-11" db="UniProtKB">
        <authorList>
            <consortium name="WormBaseParasite"/>
        </authorList>
    </citation>
    <scope>IDENTIFICATION</scope>
</reference>
<feature type="chain" id="PRO_5009312036" evidence="1">
    <location>
        <begin position="20"/>
        <end position="520"/>
    </location>
</feature>
<evidence type="ECO:0000313" key="4">
    <source>
        <dbReference type="WBParaSite" id="L893_g15361.t1"/>
    </source>
</evidence>
<evidence type="ECO:0000259" key="2">
    <source>
        <dbReference type="PROSITE" id="PS50234"/>
    </source>
</evidence>
<name>A0A1I7YEM8_9BILA</name>
<keyword evidence="3" id="KW-1185">Reference proteome</keyword>
<keyword evidence="1" id="KW-0732">Signal</keyword>
<feature type="signal peptide" evidence="1">
    <location>
        <begin position="1"/>
        <end position="19"/>
    </location>
</feature>
<evidence type="ECO:0000313" key="3">
    <source>
        <dbReference type="Proteomes" id="UP000095287"/>
    </source>
</evidence>
<sequence length="520" mass="56739">MLRLALIAGLLAISQNVAAKYVEARTIHTSAACEGFGFFSPTEEGVPQGTPLLQNESYQLNLPNCEIDNDAPGIWANFSACPDVCADGHLKFSSAFGNITIDETALHTTCVTTAPVFIGQGNVLNFELIQGKSYFNFVMVLWTQKYTDPTTTTVSTTPAIPTRPTIPSAPSDSKLDLVIVLDEVYNLNTSLKAINDIVTSFIDLVNPVTVADPLTGIRINPIFVGPMLFSHANWRISEAAFLNMLDAFLGSFDLYSAHTVGPTDYTPVSAFLDNSFGASNKNIRDHTTRALLIFTSNDSSKTRWAEDFITKAQQYDVHTVVVPVDSDVTNIKEQLSKYPDVSTKPLFYEPIDSTSYNATEVAEDLFQNYLLNGNKLCNVKCVASGNDFKFPNVPTAFKGNHYCANTKGFRCSLKEIFAKTISSGNFAANVFAATTAKPVAATSAKPTGCSLDKEVTVYLTEYDINTGFDTLNFYEVTEIKSFTGFEVKNSEFKANLSDAYFVFNSAPSSVYGGFELSISC</sequence>
<organism evidence="3 4">
    <name type="scientific">Steinernema glaseri</name>
    <dbReference type="NCBI Taxonomy" id="37863"/>
    <lineage>
        <taxon>Eukaryota</taxon>
        <taxon>Metazoa</taxon>
        <taxon>Ecdysozoa</taxon>
        <taxon>Nematoda</taxon>
        <taxon>Chromadorea</taxon>
        <taxon>Rhabditida</taxon>
        <taxon>Tylenchina</taxon>
        <taxon>Panagrolaimomorpha</taxon>
        <taxon>Strongyloidoidea</taxon>
        <taxon>Steinernematidae</taxon>
        <taxon>Steinernema</taxon>
    </lineage>
</organism>